<feature type="transmembrane region" description="Helical" evidence="6">
    <location>
        <begin position="378"/>
        <end position="401"/>
    </location>
</feature>
<feature type="transmembrane region" description="Helical" evidence="6">
    <location>
        <begin position="175"/>
        <end position="194"/>
    </location>
</feature>
<feature type="transmembrane region" description="Helical" evidence="6">
    <location>
        <begin position="26"/>
        <end position="50"/>
    </location>
</feature>
<feature type="transmembrane region" description="Helical" evidence="6">
    <location>
        <begin position="304"/>
        <end position="327"/>
    </location>
</feature>
<evidence type="ECO:0000256" key="4">
    <source>
        <dbReference type="ARBA" id="ARBA00023136"/>
    </source>
</evidence>
<comment type="subcellular location">
    <subcellularLocation>
        <location evidence="1">Membrane</location>
        <topology evidence="1">Multi-pass membrane protein</topology>
    </subcellularLocation>
</comment>
<organism evidence="8 9">
    <name type="scientific">Xylanimonas ulmi</name>
    <dbReference type="NCBI Taxonomy" id="228973"/>
    <lineage>
        <taxon>Bacteria</taxon>
        <taxon>Bacillati</taxon>
        <taxon>Actinomycetota</taxon>
        <taxon>Actinomycetes</taxon>
        <taxon>Micrococcales</taxon>
        <taxon>Promicromonosporaceae</taxon>
        <taxon>Xylanimonas</taxon>
    </lineage>
</organism>
<protein>
    <submittedName>
        <fullName evidence="8">Amino acid/polyamine/organocation transporter (APC superfamily)</fullName>
    </submittedName>
</protein>
<keyword evidence="2 6" id="KW-0812">Transmembrane</keyword>
<feature type="transmembrane region" description="Helical" evidence="6">
    <location>
        <begin position="348"/>
        <end position="372"/>
    </location>
</feature>
<dbReference type="InterPro" id="IPR004841">
    <property type="entry name" value="AA-permease/SLC12A_dom"/>
</dbReference>
<reference evidence="8 9" key="1">
    <citation type="submission" date="2019-02" db="EMBL/GenBank/DDBJ databases">
        <title>Sequencing the genomes of 1000 actinobacteria strains.</title>
        <authorList>
            <person name="Klenk H.-P."/>
        </authorList>
    </citation>
    <scope>NUCLEOTIDE SEQUENCE [LARGE SCALE GENOMIC DNA]</scope>
    <source>
        <strain evidence="8 9">DSM 16932</strain>
    </source>
</reference>
<sequence length="513" mass="51064">MRSRPVVAVRSPVHGLARRSLPALDVLAQPVSAVAPAAAATTLPLLVATVAGGGSVLASVTIALALAGAVAACVNQFTRRIAATGSLYTFVVRGLGPRAGVVTGVAMLLGYGFITMFALAGGGWYAQLLLARAWPSLAHDGAAGDLPALVVVVGLGAVAWWVLRRGIRRSARVALVAEVVSMTLIGALVVALLVTAGPPSASALTPHTSPGDVAVGAVVALTAFVGFESAATLGAEARRPFRTVPRAIIWTALGAGVLYLGAAAAQLVGYAQVGLDLAAGVSPSDELTAAFGVGWAGPVLDVGVVASFLACAIASSTALVRVLFTMAREGLVPSALGRAHPEHGTPSTALAIALPVLTAAPVVAVMAGARLWPTMQALLVVSAGGYVTAYALVCAAVPAFLVRVGEVTRPAVVLAGVTATALGGALLATLALQTGAARRAGAALFVALLLAGAAMGLGRLRRRPHLRARLGVHDEPVVADLLGASAWTPPPGTPTNPGTPGSPRTPAVDGEAA</sequence>
<dbReference type="OrthoDB" id="3790922at2"/>
<evidence type="ECO:0000313" key="8">
    <source>
        <dbReference type="EMBL" id="RZS62305.1"/>
    </source>
</evidence>
<feature type="transmembrane region" description="Helical" evidence="6">
    <location>
        <begin position="413"/>
        <end position="434"/>
    </location>
</feature>
<proteinExistence type="predicted"/>
<feature type="compositionally biased region" description="Low complexity" evidence="5">
    <location>
        <begin position="495"/>
        <end position="506"/>
    </location>
</feature>
<evidence type="ECO:0000256" key="3">
    <source>
        <dbReference type="ARBA" id="ARBA00022989"/>
    </source>
</evidence>
<evidence type="ECO:0000256" key="2">
    <source>
        <dbReference type="ARBA" id="ARBA00022692"/>
    </source>
</evidence>
<dbReference type="PANTHER" id="PTHR42770:SF7">
    <property type="entry name" value="MEMBRANE PROTEIN"/>
    <property type="match status" value="1"/>
</dbReference>
<dbReference type="Pfam" id="PF00324">
    <property type="entry name" value="AA_permease"/>
    <property type="match status" value="1"/>
</dbReference>
<evidence type="ECO:0000256" key="5">
    <source>
        <dbReference type="SAM" id="MobiDB-lite"/>
    </source>
</evidence>
<dbReference type="GO" id="GO:0022857">
    <property type="term" value="F:transmembrane transporter activity"/>
    <property type="evidence" value="ECO:0007669"/>
    <property type="project" value="InterPro"/>
</dbReference>
<dbReference type="EMBL" id="SGWX01000001">
    <property type="protein sequence ID" value="RZS62305.1"/>
    <property type="molecule type" value="Genomic_DNA"/>
</dbReference>
<feature type="domain" description="Amino acid permease/ SLC12A" evidence="7">
    <location>
        <begin position="50"/>
        <end position="400"/>
    </location>
</feature>
<feature type="transmembrane region" description="Helical" evidence="6">
    <location>
        <begin position="99"/>
        <end position="126"/>
    </location>
</feature>
<feature type="transmembrane region" description="Helical" evidence="6">
    <location>
        <begin position="214"/>
        <end position="235"/>
    </location>
</feature>
<feature type="transmembrane region" description="Helical" evidence="6">
    <location>
        <begin position="440"/>
        <end position="460"/>
    </location>
</feature>
<evidence type="ECO:0000259" key="7">
    <source>
        <dbReference type="Pfam" id="PF00324"/>
    </source>
</evidence>
<keyword evidence="3 6" id="KW-1133">Transmembrane helix</keyword>
<dbReference type="AlphaFoldDB" id="A0A4Q7M333"/>
<feature type="transmembrane region" description="Helical" evidence="6">
    <location>
        <begin position="56"/>
        <end position="78"/>
    </location>
</feature>
<accession>A0A4Q7M333</accession>
<dbReference type="GO" id="GO:0005886">
    <property type="term" value="C:plasma membrane"/>
    <property type="evidence" value="ECO:0007669"/>
    <property type="project" value="UniProtKB-SubCell"/>
</dbReference>
<dbReference type="PIRSF" id="PIRSF006060">
    <property type="entry name" value="AA_transporter"/>
    <property type="match status" value="1"/>
</dbReference>
<keyword evidence="4 6" id="KW-0472">Membrane</keyword>
<dbReference type="Proteomes" id="UP000293852">
    <property type="component" value="Unassembled WGS sequence"/>
</dbReference>
<feature type="region of interest" description="Disordered" evidence="5">
    <location>
        <begin position="483"/>
        <end position="513"/>
    </location>
</feature>
<feature type="transmembrane region" description="Helical" evidence="6">
    <location>
        <begin position="247"/>
        <end position="268"/>
    </location>
</feature>
<keyword evidence="9" id="KW-1185">Reference proteome</keyword>
<gene>
    <name evidence="8" type="ORF">EV386_2634</name>
</gene>
<dbReference type="RefSeq" id="WP_130415653.1">
    <property type="nucleotide sequence ID" value="NZ_SGWX01000001.1"/>
</dbReference>
<dbReference type="PANTHER" id="PTHR42770">
    <property type="entry name" value="AMINO ACID TRANSPORTER-RELATED"/>
    <property type="match status" value="1"/>
</dbReference>
<dbReference type="Gene3D" id="1.20.1740.10">
    <property type="entry name" value="Amino acid/polyamine transporter I"/>
    <property type="match status" value="1"/>
</dbReference>
<dbReference type="InterPro" id="IPR050367">
    <property type="entry name" value="APC_superfamily"/>
</dbReference>
<evidence type="ECO:0000256" key="1">
    <source>
        <dbReference type="ARBA" id="ARBA00004141"/>
    </source>
</evidence>
<evidence type="ECO:0000256" key="6">
    <source>
        <dbReference type="SAM" id="Phobius"/>
    </source>
</evidence>
<feature type="transmembrane region" description="Helical" evidence="6">
    <location>
        <begin position="146"/>
        <end position="163"/>
    </location>
</feature>
<name>A0A4Q7M333_9MICO</name>
<evidence type="ECO:0000313" key="9">
    <source>
        <dbReference type="Proteomes" id="UP000293852"/>
    </source>
</evidence>
<comment type="caution">
    <text evidence="8">The sequence shown here is derived from an EMBL/GenBank/DDBJ whole genome shotgun (WGS) entry which is preliminary data.</text>
</comment>